<evidence type="ECO:0000256" key="1">
    <source>
        <dbReference type="SAM" id="MobiDB-lite"/>
    </source>
</evidence>
<keyword evidence="3" id="KW-1185">Reference proteome</keyword>
<feature type="compositionally biased region" description="Low complexity" evidence="1">
    <location>
        <begin position="59"/>
        <end position="74"/>
    </location>
</feature>
<proteinExistence type="predicted"/>
<dbReference type="AlphaFoldDB" id="A0A2H9TP86"/>
<comment type="caution">
    <text evidence="2">The sequence shown here is derived from an EMBL/GenBank/DDBJ whole genome shotgun (WGS) entry which is preliminary data.</text>
</comment>
<name>A0A2H9TP86_9FUNG</name>
<feature type="compositionally biased region" description="Low complexity" evidence="1">
    <location>
        <begin position="34"/>
        <end position="49"/>
    </location>
</feature>
<reference evidence="2 3" key="1">
    <citation type="submission" date="2016-10" db="EMBL/GenBank/DDBJ databases">
        <title>The genome of Paramicrosporidium saccamoebae is the missing link in understanding Cryptomycota and Microsporidia evolution.</title>
        <authorList>
            <person name="Quandt C.A."/>
            <person name="Beaudet D."/>
            <person name="Corsaro D."/>
            <person name="Michel R."/>
            <person name="Corradi N."/>
            <person name="James T."/>
        </authorList>
    </citation>
    <scope>NUCLEOTIDE SEQUENCE [LARGE SCALE GENOMIC DNA]</scope>
    <source>
        <strain evidence="2 3">KSL3</strain>
    </source>
</reference>
<feature type="region of interest" description="Disordered" evidence="1">
    <location>
        <begin position="1"/>
        <end position="79"/>
    </location>
</feature>
<feature type="compositionally biased region" description="Polar residues" evidence="1">
    <location>
        <begin position="153"/>
        <end position="168"/>
    </location>
</feature>
<dbReference type="Proteomes" id="UP000240830">
    <property type="component" value="Unassembled WGS sequence"/>
</dbReference>
<evidence type="ECO:0000313" key="2">
    <source>
        <dbReference type="EMBL" id="PJF19558.1"/>
    </source>
</evidence>
<gene>
    <name evidence="2" type="ORF">PSACC_00622</name>
</gene>
<organism evidence="2 3">
    <name type="scientific">Paramicrosporidium saccamoebae</name>
    <dbReference type="NCBI Taxonomy" id="1246581"/>
    <lineage>
        <taxon>Eukaryota</taxon>
        <taxon>Fungi</taxon>
        <taxon>Fungi incertae sedis</taxon>
        <taxon>Cryptomycota</taxon>
        <taxon>Cryptomycota incertae sedis</taxon>
        <taxon>Paramicrosporidium</taxon>
    </lineage>
</organism>
<sequence length="229" mass="26600">MPRDVGPRRGGYEQQWLPYPDYPDYPDEPTLMNPSRQPRPQSMQPARPQVQFGYPIFNRQQQTPGQRPQTKQGQNSAQMTRVMQQLDRILQILRNSSQKPAHESRMQSHQIEQRILQQLKYNQQSENERMMDAIRDMLYSFAQERPRPEQDSMGVTTQDSPSNLLTPISDQALPKETQTRASVFLYGNPTSAPTTRKSRPSIYSNPLRPKRHYYPDVKGSLVDNIDFPA</sequence>
<feature type="compositionally biased region" description="Basic and acidic residues" evidence="1">
    <location>
        <begin position="1"/>
        <end position="11"/>
    </location>
</feature>
<accession>A0A2H9TP86</accession>
<feature type="region of interest" description="Disordered" evidence="1">
    <location>
        <begin position="147"/>
        <end position="168"/>
    </location>
</feature>
<dbReference type="EMBL" id="MTSL01000051">
    <property type="protein sequence ID" value="PJF19558.1"/>
    <property type="molecule type" value="Genomic_DNA"/>
</dbReference>
<feature type="region of interest" description="Disordered" evidence="1">
    <location>
        <begin position="186"/>
        <end position="207"/>
    </location>
</feature>
<evidence type="ECO:0000313" key="3">
    <source>
        <dbReference type="Proteomes" id="UP000240830"/>
    </source>
</evidence>
<protein>
    <submittedName>
        <fullName evidence="2">Uncharacterized protein</fullName>
    </submittedName>
</protein>